<name>A0AAE3KE58_9PSEU</name>
<evidence type="ECO:0000313" key="1">
    <source>
        <dbReference type="EMBL" id="MCP2163567.1"/>
    </source>
</evidence>
<sequence length="266" mass="29370">MTEPGDRLSLDAHADLSRVDRVMSQIIADPATAEEFIRDPSGVLTRLGLHPRTSREVHDRVNRVFYATLTNAELVSFVADHFQSFQPPADADNTQAEGLRQGEIRHAESLDEAALNHCLGDPRFVRRMLELCLHDLNNRGLLQNRYGEQEIDDYVERMAWAVAERRAVRDMPVLEEWDAQHGIGKPLGGPIAEAAALLTVVLPVEIAVPATVLAKEDISSALAANQAALDAAFRRDPEAIRTTATVGALTRLAGELLQHAYTFERP</sequence>
<gene>
    <name evidence="1" type="ORF">LX83_000407</name>
</gene>
<dbReference type="EMBL" id="JAMTCK010000001">
    <property type="protein sequence ID" value="MCP2163567.1"/>
    <property type="molecule type" value="Genomic_DNA"/>
</dbReference>
<comment type="caution">
    <text evidence="1">The sequence shown here is derived from an EMBL/GenBank/DDBJ whole genome shotgun (WGS) entry which is preliminary data.</text>
</comment>
<proteinExistence type="predicted"/>
<dbReference type="AlphaFoldDB" id="A0AAE3KE58"/>
<evidence type="ECO:0000313" key="2">
    <source>
        <dbReference type="Proteomes" id="UP001206128"/>
    </source>
</evidence>
<keyword evidence="2" id="KW-1185">Reference proteome</keyword>
<protein>
    <submittedName>
        <fullName evidence="1">Uncharacterized protein</fullName>
    </submittedName>
</protein>
<accession>A0AAE3KE58</accession>
<dbReference type="Proteomes" id="UP001206128">
    <property type="component" value="Unassembled WGS sequence"/>
</dbReference>
<dbReference type="RefSeq" id="WP_253766318.1">
    <property type="nucleotide sequence ID" value="NZ_JAMTCK010000001.1"/>
</dbReference>
<reference evidence="1" key="1">
    <citation type="submission" date="2022-06" db="EMBL/GenBank/DDBJ databases">
        <title>Genomic Encyclopedia of Archaeal and Bacterial Type Strains, Phase II (KMG-II): from individual species to whole genera.</title>
        <authorList>
            <person name="Goeker M."/>
        </authorList>
    </citation>
    <scope>NUCLEOTIDE SEQUENCE</scope>
    <source>
        <strain evidence="1">DSM 43935</strain>
    </source>
</reference>
<organism evidence="1 2">
    <name type="scientific">Goodfellowiella coeruleoviolacea</name>
    <dbReference type="NCBI Taxonomy" id="334858"/>
    <lineage>
        <taxon>Bacteria</taxon>
        <taxon>Bacillati</taxon>
        <taxon>Actinomycetota</taxon>
        <taxon>Actinomycetes</taxon>
        <taxon>Pseudonocardiales</taxon>
        <taxon>Pseudonocardiaceae</taxon>
        <taxon>Goodfellowiella</taxon>
    </lineage>
</organism>